<dbReference type="PATRIC" id="fig|1393736.3.peg.1496"/>
<keyword evidence="3 9" id="KW-0813">Transport</keyword>
<evidence type="ECO:0000256" key="8">
    <source>
        <dbReference type="ARBA" id="ARBA00023136"/>
    </source>
</evidence>
<keyword evidence="4" id="KW-1003">Cell membrane</keyword>
<dbReference type="Gene3D" id="1.20.81.30">
    <property type="entry name" value="Type II secretion system (T2SS), domain F"/>
    <property type="match status" value="2"/>
</dbReference>
<proteinExistence type="inferred from homology"/>
<comment type="similarity">
    <text evidence="2 9">Belongs to the GSP F family.</text>
</comment>
<dbReference type="InterPro" id="IPR042094">
    <property type="entry name" value="T2SS_GspF_sf"/>
</dbReference>
<dbReference type="PANTHER" id="PTHR30012:SF7">
    <property type="entry name" value="PROTEIN TRANSPORT PROTEIN HOFC HOMOLOG"/>
    <property type="match status" value="1"/>
</dbReference>
<dbReference type="Proteomes" id="UP000023464">
    <property type="component" value="Unassembled WGS sequence"/>
</dbReference>
<protein>
    <submittedName>
        <fullName evidence="12">Type II secretory pathway, component PulF</fullName>
    </submittedName>
</protein>
<evidence type="ECO:0000256" key="5">
    <source>
        <dbReference type="ARBA" id="ARBA00022519"/>
    </source>
</evidence>
<gene>
    <name evidence="12" type="ORF">BA1DRAFT_01481</name>
</gene>
<dbReference type="PANTHER" id="PTHR30012">
    <property type="entry name" value="GENERAL SECRETION PATHWAY PROTEIN"/>
    <property type="match status" value="1"/>
</dbReference>
<feature type="domain" description="Type II secretion system protein GspF" evidence="11">
    <location>
        <begin position="272"/>
        <end position="390"/>
    </location>
</feature>
<evidence type="ECO:0000256" key="3">
    <source>
        <dbReference type="ARBA" id="ARBA00022448"/>
    </source>
</evidence>
<organism evidence="12 13">
    <name type="scientific">Photorhabdus aegyptia</name>
    <dbReference type="NCBI Taxonomy" id="2805098"/>
    <lineage>
        <taxon>Bacteria</taxon>
        <taxon>Pseudomonadati</taxon>
        <taxon>Pseudomonadota</taxon>
        <taxon>Gammaproteobacteria</taxon>
        <taxon>Enterobacterales</taxon>
        <taxon>Morganellaceae</taxon>
        <taxon>Photorhabdus</taxon>
    </lineage>
</organism>
<reference evidence="12 13" key="1">
    <citation type="submission" date="2014-03" db="EMBL/GenBank/DDBJ databases">
        <title>Draft Genome of Photorhabdus luminescens BA1, an Egyptian Isolate.</title>
        <authorList>
            <person name="Ghazal S."/>
            <person name="Hurst S.G.IV."/>
            <person name="Morris K."/>
            <person name="Thomas K."/>
            <person name="Tisa L.S."/>
        </authorList>
    </citation>
    <scope>NUCLEOTIDE SEQUENCE [LARGE SCALE GENOMIC DNA]</scope>
    <source>
        <strain evidence="12 13">BA1</strain>
    </source>
</reference>
<keyword evidence="7 10" id="KW-1133">Transmembrane helix</keyword>
<keyword evidence="13" id="KW-1185">Reference proteome</keyword>
<accession>A0A022PIP8</accession>
<dbReference type="InterPro" id="IPR001992">
    <property type="entry name" value="T2SS_GspF/T4SS_PilC_CS"/>
</dbReference>
<dbReference type="GO" id="GO:0005886">
    <property type="term" value="C:plasma membrane"/>
    <property type="evidence" value="ECO:0007669"/>
    <property type="project" value="UniProtKB-SubCell"/>
</dbReference>
<evidence type="ECO:0000256" key="2">
    <source>
        <dbReference type="ARBA" id="ARBA00005745"/>
    </source>
</evidence>
<sequence length="399" mass="45564">MKIHYLYNWQAVNNKGEISKGKSLCDNRKSLYQQLIHSGLQPYNIKCEKLIFYHQQQVAYRLNFIRQLATLLSSGMPLLNCLNILIRECDHPLWHCVLLDISKKITRGESFSSSLKDYPFLFPPLFCQLITVGELTGQLEVCCQLLVKQQEQQDKLQKKIAKALRYPLIIIVVASIIILLMLIFVLPEFEHIYHSFDAQLPLLTRSLLITSNWLIQYGGYGVIGLIILLLFYLQLRQRHTIWITREKNLMLRLPVIAKLISCQQLGQLFHILFMTQKAGLTLTAGLDSAIASINHPVFLQATRFLRAQINQGIPMSETLKQQSCFPALCQQFVSVGEESGNLELLLGNLANWYQQQALEISDNMTQLLEPILIVIIAIIVGTLLLAMYLPIFQLGTILT</sequence>
<feature type="transmembrane region" description="Helical" evidence="10">
    <location>
        <begin position="371"/>
        <end position="391"/>
    </location>
</feature>
<evidence type="ECO:0000256" key="10">
    <source>
        <dbReference type="SAM" id="Phobius"/>
    </source>
</evidence>
<evidence type="ECO:0000256" key="4">
    <source>
        <dbReference type="ARBA" id="ARBA00022475"/>
    </source>
</evidence>
<feature type="domain" description="Type II secretion system protein GspF" evidence="11">
    <location>
        <begin position="64"/>
        <end position="187"/>
    </location>
</feature>
<evidence type="ECO:0000313" key="12">
    <source>
        <dbReference type="EMBL" id="EYU15992.1"/>
    </source>
</evidence>
<dbReference type="AlphaFoldDB" id="A0A022PIP8"/>
<evidence type="ECO:0000256" key="9">
    <source>
        <dbReference type="RuleBase" id="RU003923"/>
    </source>
</evidence>
<keyword evidence="5" id="KW-0997">Cell inner membrane</keyword>
<dbReference type="PRINTS" id="PR00812">
    <property type="entry name" value="BCTERIALGSPF"/>
</dbReference>
<keyword evidence="8 10" id="KW-0472">Membrane</keyword>
<dbReference type="FunFam" id="1.20.81.30:FF:000001">
    <property type="entry name" value="Type II secretion system protein F"/>
    <property type="match status" value="1"/>
</dbReference>
<feature type="transmembrane region" description="Helical" evidence="10">
    <location>
        <begin position="166"/>
        <end position="186"/>
    </location>
</feature>
<dbReference type="Pfam" id="PF00482">
    <property type="entry name" value="T2SSF"/>
    <property type="match status" value="2"/>
</dbReference>
<dbReference type="InterPro" id="IPR003004">
    <property type="entry name" value="GspF/PilC"/>
</dbReference>
<evidence type="ECO:0000256" key="1">
    <source>
        <dbReference type="ARBA" id="ARBA00004429"/>
    </source>
</evidence>
<evidence type="ECO:0000256" key="6">
    <source>
        <dbReference type="ARBA" id="ARBA00022692"/>
    </source>
</evidence>
<feature type="transmembrane region" description="Helical" evidence="10">
    <location>
        <begin position="214"/>
        <end position="235"/>
    </location>
</feature>
<dbReference type="PROSITE" id="PS00874">
    <property type="entry name" value="T2SP_F"/>
    <property type="match status" value="1"/>
</dbReference>
<dbReference type="NCBIfam" id="NF007861">
    <property type="entry name" value="PRK10573.1"/>
    <property type="match status" value="1"/>
</dbReference>
<dbReference type="GO" id="GO:0015628">
    <property type="term" value="P:protein secretion by the type II secretion system"/>
    <property type="evidence" value="ECO:0007669"/>
    <property type="project" value="TreeGrafter"/>
</dbReference>
<name>A0A022PIP8_9GAMM</name>
<comment type="caution">
    <text evidence="12">The sequence shown here is derived from an EMBL/GenBank/DDBJ whole genome shotgun (WGS) entry which is preliminary data.</text>
</comment>
<evidence type="ECO:0000259" key="11">
    <source>
        <dbReference type="Pfam" id="PF00482"/>
    </source>
</evidence>
<evidence type="ECO:0000313" key="13">
    <source>
        <dbReference type="Proteomes" id="UP000023464"/>
    </source>
</evidence>
<keyword evidence="6 9" id="KW-0812">Transmembrane</keyword>
<dbReference type="EMBL" id="JFGV01000016">
    <property type="protein sequence ID" value="EYU15992.1"/>
    <property type="molecule type" value="Genomic_DNA"/>
</dbReference>
<comment type="subcellular location">
    <subcellularLocation>
        <location evidence="1 9">Cell inner membrane</location>
        <topology evidence="1 9">Multi-pass membrane protein</topology>
    </subcellularLocation>
</comment>
<dbReference type="InterPro" id="IPR018076">
    <property type="entry name" value="T2SS_GspF_dom"/>
</dbReference>
<evidence type="ECO:0000256" key="7">
    <source>
        <dbReference type="ARBA" id="ARBA00022989"/>
    </source>
</evidence>
<dbReference type="RefSeq" id="WP_036777509.1">
    <property type="nucleotide sequence ID" value="NZ_CAWLTM010000099.1"/>
</dbReference>